<dbReference type="InterPro" id="IPR011009">
    <property type="entry name" value="Kinase-like_dom_sf"/>
</dbReference>
<evidence type="ECO:0000259" key="6">
    <source>
        <dbReference type="PROSITE" id="PS50006"/>
    </source>
</evidence>
<dbReference type="PROSITE" id="PS50011">
    <property type="entry name" value="PROTEIN_KINASE_DOM"/>
    <property type="match status" value="1"/>
</dbReference>
<dbReference type="SUPFAM" id="SSF56112">
    <property type="entry name" value="Protein kinase-like (PK-like)"/>
    <property type="match status" value="1"/>
</dbReference>
<feature type="domain" description="Protein kinase" evidence="7">
    <location>
        <begin position="284"/>
        <end position="549"/>
    </location>
</feature>
<dbReference type="SUPFAM" id="SSF49879">
    <property type="entry name" value="SMAD/FHA domain"/>
    <property type="match status" value="1"/>
</dbReference>
<dbReference type="Proteomes" id="UP001187682">
    <property type="component" value="Unassembled WGS sequence"/>
</dbReference>
<evidence type="ECO:0000313" key="9">
    <source>
        <dbReference type="Proteomes" id="UP001187682"/>
    </source>
</evidence>
<keyword evidence="8" id="KW-0808">Transferase</keyword>
<dbReference type="PROSITE" id="PS00108">
    <property type="entry name" value="PROTEIN_KINASE_ST"/>
    <property type="match status" value="1"/>
</dbReference>
<dbReference type="SMART" id="SM00220">
    <property type="entry name" value="S_TKc"/>
    <property type="match status" value="1"/>
</dbReference>
<evidence type="ECO:0000256" key="5">
    <source>
        <dbReference type="SAM" id="MobiDB-lite"/>
    </source>
</evidence>
<dbReference type="CDD" id="cd05117">
    <property type="entry name" value="STKc_CAMK"/>
    <property type="match status" value="1"/>
</dbReference>
<dbReference type="PANTHER" id="PTHR24347">
    <property type="entry name" value="SERINE/THREONINE-PROTEIN KINASE"/>
    <property type="match status" value="1"/>
</dbReference>
<dbReference type="PROSITE" id="PS00107">
    <property type="entry name" value="PROTEIN_KINASE_ATP"/>
    <property type="match status" value="1"/>
</dbReference>
<dbReference type="GO" id="GO:0004672">
    <property type="term" value="F:protein kinase activity"/>
    <property type="evidence" value="ECO:0007669"/>
    <property type="project" value="InterPro"/>
</dbReference>
<keyword evidence="9" id="KW-1185">Reference proteome</keyword>
<dbReference type="Gene3D" id="1.10.510.10">
    <property type="entry name" value="Transferase(Phosphotransferase) domain 1"/>
    <property type="match status" value="1"/>
</dbReference>
<sequence>MCAIQIWMFFPNRRWFVKGSPPDNDADHKKARHADPLTKPSDEQPSTSSRQQPQPQQQPTPATVAEDSIELHKEETATPPEGRPSQVTRRDPEERYSQANAYSSPPVQDTQAVSTQQIEAALALSDEVEDEVKEGVWGYLFPLDTQYGGRCLVMKKRPAGGSPAESSESAARRSLASPKPTDAKPQASSSGGYLIGRHPECDIVVDDPVVSNRHCLLFTENNGTDTVAVLEDLSSNGTFVNEAIVGRNRRRVLQEYDEIAISDKARFIFRYPKTRQTSAFKQQYTLGEKLGKGHFAEVYMCVEKSTGHRYAVKIFNTPPGREDKSKTEGLQQEIAVLMGVNHPNVLCLKDTFNERNAVYLVLELAPEGELFNFIVQKQKLTEGETRKLFVQLFNGIKYLHDRNIVHRDIKPENILMVDRDLHVKLADFGLAKIIGEESFTTTLCGTPSYVAPEILADSRNRAYTKAVDIWSLGVVLYICLCGFPPFSDELYSRDFPFTLSQQIKSGRFEYPSPYWDSVGDPALDLIDSMLVVDPKRRYTIDQCLNHPWMTQTMPNVNDSTGGLVVGVAGLDVNRRGVTRERTLISSFNTVQVARRVARGDNSAPVAVYDQNRHRNLVNTGRREVNPSDEREAGEFVEMGGRGDEVLYGNDGNTMYSQADIGSRER</sequence>
<dbReference type="Pfam" id="PF00069">
    <property type="entry name" value="Pkinase"/>
    <property type="match status" value="1"/>
</dbReference>
<evidence type="ECO:0000256" key="4">
    <source>
        <dbReference type="PROSITE-ProRule" id="PRU10141"/>
    </source>
</evidence>
<protein>
    <submittedName>
        <fullName evidence="8">Related to serine/threonine-protein kinase Chk2</fullName>
    </submittedName>
</protein>
<dbReference type="InterPro" id="IPR000253">
    <property type="entry name" value="FHA_dom"/>
</dbReference>
<feature type="domain" description="FHA" evidence="6">
    <location>
        <begin position="193"/>
        <end position="245"/>
    </location>
</feature>
<keyword evidence="8" id="KW-0418">Kinase</keyword>
<dbReference type="EMBL" id="ONZQ02000004">
    <property type="protein sequence ID" value="SPO00813.1"/>
    <property type="molecule type" value="Genomic_DNA"/>
</dbReference>
<dbReference type="Pfam" id="PF00498">
    <property type="entry name" value="FHA"/>
    <property type="match status" value="1"/>
</dbReference>
<dbReference type="FunFam" id="3.30.200.20:FF:000841">
    <property type="entry name" value="Checkpoint kinase 2-like protein"/>
    <property type="match status" value="1"/>
</dbReference>
<dbReference type="InterPro" id="IPR000719">
    <property type="entry name" value="Prot_kinase_dom"/>
</dbReference>
<dbReference type="InterPro" id="IPR017441">
    <property type="entry name" value="Protein_kinase_ATP_BS"/>
</dbReference>
<evidence type="ECO:0000313" key="8">
    <source>
        <dbReference type="EMBL" id="SPO00813.1"/>
    </source>
</evidence>
<evidence type="ECO:0000256" key="1">
    <source>
        <dbReference type="ARBA" id="ARBA00005575"/>
    </source>
</evidence>
<comment type="caution">
    <text evidence="8">The sequence shown here is derived from an EMBL/GenBank/DDBJ whole genome shotgun (WGS) entry which is preliminary data.</text>
</comment>
<dbReference type="Gene3D" id="2.60.200.20">
    <property type="match status" value="1"/>
</dbReference>
<evidence type="ECO:0000256" key="2">
    <source>
        <dbReference type="ARBA" id="ARBA00022741"/>
    </source>
</evidence>
<accession>A0AAE8MVB6</accession>
<dbReference type="Gene3D" id="3.30.200.20">
    <property type="entry name" value="Phosphorylase Kinase, domain 1"/>
    <property type="match status" value="1"/>
</dbReference>
<feature type="binding site" evidence="4">
    <location>
        <position position="313"/>
    </location>
    <ligand>
        <name>ATP</name>
        <dbReference type="ChEBI" id="CHEBI:30616"/>
    </ligand>
</feature>
<keyword evidence="2 4" id="KW-0547">Nucleotide-binding</keyword>
<dbReference type="PROSITE" id="PS50006">
    <property type="entry name" value="FHA_DOMAIN"/>
    <property type="match status" value="1"/>
</dbReference>
<dbReference type="SMART" id="SM00240">
    <property type="entry name" value="FHA"/>
    <property type="match status" value="1"/>
</dbReference>
<dbReference type="GO" id="GO:0005524">
    <property type="term" value="F:ATP binding"/>
    <property type="evidence" value="ECO:0007669"/>
    <property type="project" value="UniProtKB-UniRule"/>
</dbReference>
<feature type="compositionally biased region" description="Low complexity" evidence="5">
    <location>
        <begin position="44"/>
        <end position="61"/>
    </location>
</feature>
<comment type="similarity">
    <text evidence="1">Belongs to the protein kinase superfamily. CAMK Ser/Thr protein kinase family. CHEK2 subfamily.</text>
</comment>
<dbReference type="FunFam" id="1.10.510.10:FF:001380">
    <property type="entry name" value="Checkpoint kinase 2-like protein"/>
    <property type="match status" value="1"/>
</dbReference>
<feature type="compositionally biased region" description="Basic and acidic residues" evidence="5">
    <location>
        <begin position="25"/>
        <end position="42"/>
    </location>
</feature>
<reference evidence="8" key="1">
    <citation type="submission" date="2018-03" db="EMBL/GenBank/DDBJ databases">
        <authorList>
            <person name="Guldener U."/>
        </authorList>
    </citation>
    <scope>NUCLEOTIDE SEQUENCE</scope>
</reference>
<dbReference type="AlphaFoldDB" id="A0AAE8MVB6"/>
<feature type="region of interest" description="Disordered" evidence="5">
    <location>
        <begin position="15"/>
        <end position="113"/>
    </location>
</feature>
<feature type="region of interest" description="Disordered" evidence="5">
    <location>
        <begin position="157"/>
        <end position="191"/>
    </location>
</feature>
<keyword evidence="3 4" id="KW-0067">ATP-binding</keyword>
<evidence type="ECO:0000259" key="7">
    <source>
        <dbReference type="PROSITE" id="PS50011"/>
    </source>
</evidence>
<feature type="compositionally biased region" description="Low complexity" evidence="5">
    <location>
        <begin position="159"/>
        <end position="177"/>
    </location>
</feature>
<dbReference type="InterPro" id="IPR008984">
    <property type="entry name" value="SMAD_FHA_dom_sf"/>
</dbReference>
<organism evidence="8 9">
    <name type="scientific">Cephalotrichum gorgonifer</name>
    <dbReference type="NCBI Taxonomy" id="2041049"/>
    <lineage>
        <taxon>Eukaryota</taxon>
        <taxon>Fungi</taxon>
        <taxon>Dikarya</taxon>
        <taxon>Ascomycota</taxon>
        <taxon>Pezizomycotina</taxon>
        <taxon>Sordariomycetes</taxon>
        <taxon>Hypocreomycetidae</taxon>
        <taxon>Microascales</taxon>
        <taxon>Microascaceae</taxon>
        <taxon>Cephalotrichum</taxon>
    </lineage>
</organism>
<name>A0AAE8MVB6_9PEZI</name>
<feature type="compositionally biased region" description="Polar residues" evidence="5">
    <location>
        <begin position="97"/>
        <end position="113"/>
    </location>
</feature>
<evidence type="ECO:0000256" key="3">
    <source>
        <dbReference type="ARBA" id="ARBA00022840"/>
    </source>
</evidence>
<gene>
    <name evidence="8" type="ORF">DNG_03561</name>
</gene>
<proteinExistence type="inferred from homology"/>
<dbReference type="InterPro" id="IPR008271">
    <property type="entry name" value="Ser/Thr_kinase_AS"/>
</dbReference>